<accession>A0A4V1ZCH1</accession>
<feature type="signal peptide" evidence="2">
    <location>
        <begin position="1"/>
        <end position="19"/>
    </location>
</feature>
<evidence type="ECO:0000313" key="5">
    <source>
        <dbReference type="Proteomes" id="UP000293162"/>
    </source>
</evidence>
<feature type="chain" id="PRO_5020386321" description="Peptidase S74 domain-containing protein" evidence="2">
    <location>
        <begin position="20"/>
        <end position="471"/>
    </location>
</feature>
<dbReference type="RefSeq" id="WP_130024179.1">
    <property type="nucleotide sequence ID" value="NZ_SEWF01000081.1"/>
</dbReference>
<gene>
    <name evidence="4" type="ORF">EWM59_26160</name>
</gene>
<sequence>MKKLMISLVFLLTKYSLTAQNTTIGQGFVLPQMTTLDRLDLNSPNGTLVFDTQTQSYWCKQNGKWTELPKTTNAVNRWELQGTGNAIRNMGTGGFWSAYPTPSDPEGKAGKYPYPIPLNEVGTRLMWIPNQSAFRVGTVRNTSCWSFENIGSFSFASGLDTRASNAAAIGTEAVAAGFTATALGEHTVADGYYSVALGSDTQSFGDGSVTFGVGCRTLDNYAVAIGSYAKATVSHATAMGTYAIASGVYSTAIGRYVDTNRQAGAFIMGDSSPHNPGGGGSGTTGTTVGIADEFVGRFNGGYRLITTGGENPLGAQMLNGESGWSIISDSTRKEKFIAANGELFLQKLGSLRLGSWNYKKQGNTPRRYYGPMAQEIYAAYGHDKWGIIGTDTTVSSQNADGLLFILAQALEAQTAQMQKENQLLEAQLEAENLTLKNIILQMNTRLAVLEAGTTARLPVRNILLPTERKLP</sequence>
<keyword evidence="1" id="KW-0175">Coiled coil</keyword>
<dbReference type="InterPro" id="IPR008640">
    <property type="entry name" value="Adhesin_Head_dom"/>
</dbReference>
<evidence type="ECO:0000256" key="1">
    <source>
        <dbReference type="SAM" id="Coils"/>
    </source>
</evidence>
<dbReference type="EMBL" id="SEWF01000081">
    <property type="protein sequence ID" value="RYU92640.1"/>
    <property type="molecule type" value="Genomic_DNA"/>
</dbReference>
<dbReference type="InterPro" id="IPR011049">
    <property type="entry name" value="Serralysin-like_metalloprot_C"/>
</dbReference>
<keyword evidence="5" id="KW-1185">Reference proteome</keyword>
<dbReference type="GO" id="GO:0019867">
    <property type="term" value="C:outer membrane"/>
    <property type="evidence" value="ECO:0007669"/>
    <property type="project" value="InterPro"/>
</dbReference>
<dbReference type="Pfam" id="PF13884">
    <property type="entry name" value="Peptidase_S74"/>
    <property type="match status" value="1"/>
</dbReference>
<dbReference type="InterPro" id="IPR030392">
    <property type="entry name" value="S74_ICA"/>
</dbReference>
<organism evidence="4 5">
    <name type="scientific">Emticicia agri</name>
    <dbReference type="NCBI Taxonomy" id="2492393"/>
    <lineage>
        <taxon>Bacteria</taxon>
        <taxon>Pseudomonadati</taxon>
        <taxon>Bacteroidota</taxon>
        <taxon>Cytophagia</taxon>
        <taxon>Cytophagales</taxon>
        <taxon>Leadbetterellaceae</taxon>
        <taxon>Emticicia</taxon>
    </lineage>
</organism>
<dbReference type="OrthoDB" id="925207at2"/>
<evidence type="ECO:0000256" key="2">
    <source>
        <dbReference type="SAM" id="SignalP"/>
    </source>
</evidence>
<protein>
    <recommendedName>
        <fullName evidence="3">Peptidase S74 domain-containing protein</fullName>
    </recommendedName>
</protein>
<dbReference type="Proteomes" id="UP000293162">
    <property type="component" value="Unassembled WGS sequence"/>
</dbReference>
<feature type="domain" description="Peptidase S74" evidence="3">
    <location>
        <begin position="328"/>
        <end position="428"/>
    </location>
</feature>
<feature type="coiled-coil region" evidence="1">
    <location>
        <begin position="407"/>
        <end position="436"/>
    </location>
</feature>
<dbReference type="SUPFAM" id="SSF101967">
    <property type="entry name" value="Adhesin YadA, collagen-binding domain"/>
    <property type="match status" value="1"/>
</dbReference>
<reference evidence="4 5" key="1">
    <citation type="submission" date="2019-02" db="EMBL/GenBank/DDBJ databases">
        <title>Bacterial novel species Emticicia sp. 17J42-9 isolated from soil.</title>
        <authorList>
            <person name="Jung H.-Y."/>
        </authorList>
    </citation>
    <scope>NUCLEOTIDE SEQUENCE [LARGE SCALE GENOMIC DNA]</scope>
    <source>
        <strain evidence="4 5">17J42-9</strain>
    </source>
</reference>
<comment type="caution">
    <text evidence="4">The sequence shown here is derived from an EMBL/GenBank/DDBJ whole genome shotgun (WGS) entry which is preliminary data.</text>
</comment>
<dbReference type="Pfam" id="PF05658">
    <property type="entry name" value="YadA_head"/>
    <property type="match status" value="2"/>
</dbReference>
<dbReference type="PROSITE" id="PS51688">
    <property type="entry name" value="ICA"/>
    <property type="match status" value="1"/>
</dbReference>
<dbReference type="CDD" id="cd12820">
    <property type="entry name" value="LbR_YadA-like"/>
    <property type="match status" value="1"/>
</dbReference>
<dbReference type="Gene3D" id="2.150.10.10">
    <property type="entry name" value="Serralysin-like metalloprotease, C-terminal"/>
    <property type="match status" value="1"/>
</dbReference>
<proteinExistence type="predicted"/>
<keyword evidence="2" id="KW-0732">Signal</keyword>
<evidence type="ECO:0000313" key="4">
    <source>
        <dbReference type="EMBL" id="RYU92640.1"/>
    </source>
</evidence>
<name>A0A4V1ZCH1_9BACT</name>
<dbReference type="AlphaFoldDB" id="A0A4V1ZCH1"/>
<evidence type="ECO:0000259" key="3">
    <source>
        <dbReference type="PROSITE" id="PS51688"/>
    </source>
</evidence>